<keyword evidence="1" id="KW-1133">Transmembrane helix</keyword>
<organism evidence="2 3">
    <name type="scientific">Aromia moschata</name>
    <dbReference type="NCBI Taxonomy" id="1265417"/>
    <lineage>
        <taxon>Eukaryota</taxon>
        <taxon>Metazoa</taxon>
        <taxon>Ecdysozoa</taxon>
        <taxon>Arthropoda</taxon>
        <taxon>Hexapoda</taxon>
        <taxon>Insecta</taxon>
        <taxon>Pterygota</taxon>
        <taxon>Neoptera</taxon>
        <taxon>Endopterygota</taxon>
        <taxon>Coleoptera</taxon>
        <taxon>Polyphaga</taxon>
        <taxon>Cucujiformia</taxon>
        <taxon>Chrysomeloidea</taxon>
        <taxon>Cerambycidae</taxon>
        <taxon>Cerambycinae</taxon>
        <taxon>Callichromatini</taxon>
        <taxon>Aromia</taxon>
    </lineage>
</organism>
<name>A0AAV8XHP1_9CUCU</name>
<reference evidence="2" key="1">
    <citation type="journal article" date="2023" name="Insect Mol. Biol.">
        <title>Genome sequencing provides insights into the evolution of gene families encoding plant cell wall-degrading enzymes in longhorned beetles.</title>
        <authorList>
            <person name="Shin N.R."/>
            <person name="Okamura Y."/>
            <person name="Kirsch R."/>
            <person name="Pauchet Y."/>
        </authorList>
    </citation>
    <scope>NUCLEOTIDE SEQUENCE</scope>
    <source>
        <strain evidence="2">AMC_N1</strain>
    </source>
</reference>
<keyword evidence="1" id="KW-0472">Membrane</keyword>
<evidence type="ECO:0000313" key="2">
    <source>
        <dbReference type="EMBL" id="KAJ8938113.1"/>
    </source>
</evidence>
<protein>
    <submittedName>
        <fullName evidence="2">Uncharacterized protein</fullName>
    </submittedName>
</protein>
<dbReference type="EMBL" id="JAPWTK010000583">
    <property type="protein sequence ID" value="KAJ8938113.1"/>
    <property type="molecule type" value="Genomic_DNA"/>
</dbReference>
<dbReference type="AlphaFoldDB" id="A0AAV8XHP1"/>
<evidence type="ECO:0000256" key="1">
    <source>
        <dbReference type="SAM" id="Phobius"/>
    </source>
</evidence>
<comment type="caution">
    <text evidence="2">The sequence shown here is derived from an EMBL/GenBank/DDBJ whole genome shotgun (WGS) entry which is preliminary data.</text>
</comment>
<dbReference type="Proteomes" id="UP001162162">
    <property type="component" value="Unassembled WGS sequence"/>
</dbReference>
<gene>
    <name evidence="2" type="ORF">NQ318_005912</name>
</gene>
<keyword evidence="3" id="KW-1185">Reference proteome</keyword>
<keyword evidence="1" id="KW-0812">Transmembrane</keyword>
<feature type="transmembrane region" description="Helical" evidence="1">
    <location>
        <begin position="50"/>
        <end position="68"/>
    </location>
</feature>
<accession>A0AAV8XHP1</accession>
<proteinExistence type="predicted"/>
<sequence length="75" mass="8485">MRVLYITLRMNISSVRRIILPELSLGQSRNTKKDGKYNGALSYGKESTNWKAVLIIVVGVLFLVLSCMEPSCFYV</sequence>
<evidence type="ECO:0000313" key="3">
    <source>
        <dbReference type="Proteomes" id="UP001162162"/>
    </source>
</evidence>